<evidence type="ECO:0000256" key="2">
    <source>
        <dbReference type="ARBA" id="ARBA00022980"/>
    </source>
</evidence>
<organism evidence="5">
    <name type="scientific">Manihot esculenta</name>
    <name type="common">Cassava</name>
    <name type="synonym">Jatropha manihot</name>
    <dbReference type="NCBI Taxonomy" id="3983"/>
    <lineage>
        <taxon>Eukaryota</taxon>
        <taxon>Viridiplantae</taxon>
        <taxon>Streptophyta</taxon>
        <taxon>Embryophyta</taxon>
        <taxon>Tracheophyta</taxon>
        <taxon>Spermatophyta</taxon>
        <taxon>Magnoliopsida</taxon>
        <taxon>eudicotyledons</taxon>
        <taxon>Gunneridae</taxon>
        <taxon>Pentapetalae</taxon>
        <taxon>rosids</taxon>
        <taxon>fabids</taxon>
        <taxon>Malpighiales</taxon>
        <taxon>Euphorbiaceae</taxon>
        <taxon>Crotonoideae</taxon>
        <taxon>Manihoteae</taxon>
        <taxon>Manihot</taxon>
    </lineage>
</organism>
<dbReference type="Pfam" id="PF01249">
    <property type="entry name" value="Ribosomal_S21e"/>
    <property type="match status" value="1"/>
</dbReference>
<sequence>MQNEEGQSMDLYIPGNGNISLHLFYLNTLISFCWNSATNRLITSKDHLSVQINIGHLDANGHYTGQFSTFALYGFVPAQIIVLASLFILTRINFGFEVFRLFF</sequence>
<keyword evidence="4" id="KW-0812">Transmembrane</keyword>
<dbReference type="EMBL" id="CM004401">
    <property type="protein sequence ID" value="OAY29959.1"/>
    <property type="molecule type" value="Genomic_DNA"/>
</dbReference>
<evidence type="ECO:0000313" key="5">
    <source>
        <dbReference type="EMBL" id="OAY29959.1"/>
    </source>
</evidence>
<evidence type="ECO:0000256" key="3">
    <source>
        <dbReference type="ARBA" id="ARBA00023274"/>
    </source>
</evidence>
<dbReference type="GO" id="GO:0022627">
    <property type="term" value="C:cytosolic small ribosomal subunit"/>
    <property type="evidence" value="ECO:0000318"/>
    <property type="project" value="GO_Central"/>
</dbReference>
<keyword evidence="3" id="KW-0687">Ribonucleoprotein</keyword>
<proteinExistence type="inferred from homology"/>
<keyword evidence="2" id="KW-0689">Ribosomal protein</keyword>
<comment type="similarity">
    <text evidence="1">Belongs to the eukaryotic ribosomal protein eS21 family.</text>
</comment>
<keyword evidence="4" id="KW-0472">Membrane</keyword>
<accession>A0A2C9UH90</accession>
<reference evidence="5" key="1">
    <citation type="submission" date="2016-02" db="EMBL/GenBank/DDBJ databases">
        <title>WGS assembly of Manihot esculenta.</title>
        <authorList>
            <person name="Bredeson J.V."/>
            <person name="Prochnik S.E."/>
            <person name="Lyons J.B."/>
            <person name="Schmutz J."/>
            <person name="Grimwood J."/>
            <person name="Vrebalov J."/>
            <person name="Bart R.S."/>
            <person name="Amuge T."/>
            <person name="Ferguson M.E."/>
            <person name="Green R."/>
            <person name="Putnam N."/>
            <person name="Stites J."/>
            <person name="Rounsley S."/>
            <person name="Rokhsar D.S."/>
        </authorList>
    </citation>
    <scope>NUCLEOTIDE SEQUENCE [LARGE SCALE GENOMIC DNA]</scope>
    <source>
        <tissue evidence="5">Leaf</tissue>
    </source>
</reference>
<keyword evidence="4" id="KW-1133">Transmembrane helix</keyword>
<feature type="transmembrane region" description="Helical" evidence="4">
    <location>
        <begin position="70"/>
        <end position="90"/>
    </location>
</feature>
<gene>
    <name evidence="5" type="ORF">MANES_15G185400</name>
</gene>
<dbReference type="InterPro" id="IPR001931">
    <property type="entry name" value="Ribosomal_eS21"/>
</dbReference>
<dbReference type="STRING" id="3983.A0A2C9UH90"/>
<dbReference type="GO" id="GO:0000461">
    <property type="term" value="P:endonucleolytic cleavage to generate mature 3'-end of SSU-rRNA from (SSU-rRNA, 5.8S rRNA, LSU-rRNA)"/>
    <property type="evidence" value="ECO:0000318"/>
    <property type="project" value="GO_Central"/>
</dbReference>
<evidence type="ECO:0000256" key="1">
    <source>
        <dbReference type="ARBA" id="ARBA00010228"/>
    </source>
</evidence>
<dbReference type="GO" id="GO:0006412">
    <property type="term" value="P:translation"/>
    <property type="evidence" value="ECO:0007669"/>
    <property type="project" value="InterPro"/>
</dbReference>
<dbReference type="PANTHER" id="PTHR10442">
    <property type="entry name" value="40S RIBOSOMAL PROTEIN S21"/>
    <property type="match status" value="1"/>
</dbReference>
<dbReference type="GO" id="GO:0003735">
    <property type="term" value="F:structural constituent of ribosome"/>
    <property type="evidence" value="ECO:0000318"/>
    <property type="project" value="GO_Central"/>
</dbReference>
<dbReference type="GO" id="GO:0000447">
    <property type="term" value="P:endonucleolytic cleavage in ITS1 to separate SSU-rRNA from 5.8S rRNA and LSU-rRNA from tricistronic rRNA transcript (SSU-rRNA, 5.8S rRNA, LSU-rRNA)"/>
    <property type="evidence" value="ECO:0000318"/>
    <property type="project" value="GO_Central"/>
</dbReference>
<evidence type="ECO:0000256" key="4">
    <source>
        <dbReference type="SAM" id="Phobius"/>
    </source>
</evidence>
<dbReference type="InterPro" id="IPR038579">
    <property type="entry name" value="Ribosomal_eS21_sf"/>
</dbReference>
<name>A0A2C9UH90_MANES</name>
<protein>
    <submittedName>
        <fullName evidence="5">Uncharacterized protein</fullName>
    </submittedName>
</protein>
<dbReference type="AlphaFoldDB" id="A0A2C9UH90"/>
<dbReference type="Gene3D" id="3.30.1230.20">
    <property type="match status" value="1"/>
</dbReference>